<reference evidence="3 4" key="1">
    <citation type="submission" date="2019-12" db="EMBL/GenBank/DDBJ databases">
        <title>Chromosome-level assembly of the Caenorhabditis remanei genome.</title>
        <authorList>
            <person name="Teterina A.A."/>
            <person name="Willis J.H."/>
            <person name="Phillips P.C."/>
        </authorList>
    </citation>
    <scope>NUCLEOTIDE SEQUENCE [LARGE SCALE GENOMIC DNA]</scope>
    <source>
        <strain evidence="3 4">PX506</strain>
        <tissue evidence="3">Whole organism</tissue>
    </source>
</reference>
<dbReference type="RefSeq" id="XP_003112879.2">
    <property type="nucleotide sequence ID" value="XM_003112831.2"/>
</dbReference>
<gene>
    <name evidence="3" type="ORF">GCK72_009812</name>
</gene>
<evidence type="ECO:0000313" key="4">
    <source>
        <dbReference type="Proteomes" id="UP000483820"/>
    </source>
</evidence>
<accession>A0A6A5H3W7</accession>
<name>A0A6A5H3W7_CAERE</name>
<dbReference type="GeneID" id="9814684"/>
<feature type="signal peptide" evidence="1">
    <location>
        <begin position="1"/>
        <end position="17"/>
    </location>
</feature>
<comment type="caution">
    <text evidence="3">The sequence shown here is derived from an EMBL/GenBank/DDBJ whole genome shotgun (WGS) entry which is preliminary data.</text>
</comment>
<dbReference type="PANTHER" id="PTHR36519">
    <property type="entry name" value="FIP (FUNGUS-INDUCED PROTEIN) RELATED-RELATED"/>
    <property type="match status" value="1"/>
</dbReference>
<dbReference type="EMBL" id="WUAV01000003">
    <property type="protein sequence ID" value="KAF1761556.1"/>
    <property type="molecule type" value="Genomic_DNA"/>
</dbReference>
<evidence type="ECO:0000259" key="2">
    <source>
        <dbReference type="Pfam" id="PF23416"/>
    </source>
</evidence>
<dbReference type="InterPro" id="IPR055531">
    <property type="entry name" value="DUF7107"/>
</dbReference>
<organism evidence="3 4">
    <name type="scientific">Caenorhabditis remanei</name>
    <name type="common">Caenorhabditis vulgaris</name>
    <dbReference type="NCBI Taxonomy" id="31234"/>
    <lineage>
        <taxon>Eukaryota</taxon>
        <taxon>Metazoa</taxon>
        <taxon>Ecdysozoa</taxon>
        <taxon>Nematoda</taxon>
        <taxon>Chromadorea</taxon>
        <taxon>Rhabditida</taxon>
        <taxon>Rhabditina</taxon>
        <taxon>Rhabditomorpha</taxon>
        <taxon>Rhabditoidea</taxon>
        <taxon>Rhabditidae</taxon>
        <taxon>Peloderinae</taxon>
        <taxon>Caenorhabditis</taxon>
    </lineage>
</organism>
<feature type="chain" id="PRO_5025433914" description="DUF7107 domain-containing protein" evidence="1">
    <location>
        <begin position="18"/>
        <end position="234"/>
    </location>
</feature>
<evidence type="ECO:0000313" key="3">
    <source>
        <dbReference type="EMBL" id="KAF1761556.1"/>
    </source>
</evidence>
<protein>
    <recommendedName>
        <fullName evidence="2">DUF7107 domain-containing protein</fullName>
    </recommendedName>
</protein>
<dbReference type="KEGG" id="crq:GCK72_009812"/>
<sequence length="234" mass="27280">MVRLLIIILLTSTLSFGDKELNLTSSEKSDNRTSSGKQIHIPTSSEVEEELRIEKILEKSKEFDDVQTTTDIPYLPLIQRCSIDDDCSSETACFDGKCLNATRFHLFPYLFRRCQSRLDCPTGHRCIISMCIPFRCMTHFYKSVFLYLLFLQFVLSASTRGQCLTDRNCDQNHKCINRHCFHQREYVFKCINDLTCPDFHSCHNGVCLMEKTSSKNLKLKSKRNVQFELDRKYL</sequence>
<evidence type="ECO:0000256" key="1">
    <source>
        <dbReference type="SAM" id="SignalP"/>
    </source>
</evidence>
<keyword evidence="1" id="KW-0732">Signal</keyword>
<dbReference type="PANTHER" id="PTHR36519:SF4">
    <property type="entry name" value="DICKKOPF_N DOMAIN-CONTAINING PROTEIN"/>
    <property type="match status" value="1"/>
</dbReference>
<dbReference type="CTD" id="9814684"/>
<dbReference type="Pfam" id="PF23416">
    <property type="entry name" value="DUF7107"/>
    <property type="match status" value="1"/>
</dbReference>
<feature type="domain" description="DUF7107" evidence="2">
    <location>
        <begin position="80"/>
        <end position="132"/>
    </location>
</feature>
<dbReference type="AlphaFoldDB" id="A0A6A5H3W7"/>
<proteinExistence type="predicted"/>
<dbReference type="Proteomes" id="UP000483820">
    <property type="component" value="Chromosome III"/>
</dbReference>